<feature type="region of interest" description="Disordered" evidence="6">
    <location>
        <begin position="529"/>
        <end position="552"/>
    </location>
</feature>
<evidence type="ECO:0000256" key="5">
    <source>
        <dbReference type="ARBA" id="ARBA00023136"/>
    </source>
</evidence>
<dbReference type="AlphaFoldDB" id="A0A0W0EYQ2"/>
<feature type="transmembrane region" description="Helical" evidence="7">
    <location>
        <begin position="713"/>
        <end position="733"/>
    </location>
</feature>
<dbReference type="Pfam" id="PF02133">
    <property type="entry name" value="Transp_cyt_pur"/>
    <property type="match status" value="1"/>
</dbReference>
<gene>
    <name evidence="9" type="ORF">WG66_18209</name>
</gene>
<evidence type="ECO:0000313" key="9">
    <source>
        <dbReference type="EMBL" id="KTB29194.1"/>
    </source>
</evidence>
<feature type="compositionally biased region" description="Low complexity" evidence="6">
    <location>
        <begin position="192"/>
        <end position="202"/>
    </location>
</feature>
<dbReference type="InterPro" id="IPR001248">
    <property type="entry name" value="Pur-cyt_permease"/>
</dbReference>
<feature type="compositionally biased region" description="Low complexity" evidence="6">
    <location>
        <begin position="229"/>
        <end position="247"/>
    </location>
</feature>
<feature type="compositionally biased region" description="Low complexity" evidence="6">
    <location>
        <begin position="136"/>
        <end position="177"/>
    </location>
</feature>
<feature type="chain" id="PRO_5006901288" description="Uracil permease" evidence="8">
    <location>
        <begin position="21"/>
        <end position="1232"/>
    </location>
</feature>
<evidence type="ECO:0000256" key="7">
    <source>
        <dbReference type="SAM" id="Phobius"/>
    </source>
</evidence>
<feature type="transmembrane region" description="Helical" evidence="7">
    <location>
        <begin position="917"/>
        <end position="937"/>
    </location>
</feature>
<feature type="transmembrane region" description="Helical" evidence="7">
    <location>
        <begin position="1159"/>
        <end position="1177"/>
    </location>
</feature>
<feature type="compositionally biased region" description="Low complexity" evidence="6">
    <location>
        <begin position="529"/>
        <end position="548"/>
    </location>
</feature>
<feature type="signal peptide" evidence="8">
    <location>
        <begin position="1"/>
        <end position="20"/>
    </location>
</feature>
<feature type="compositionally biased region" description="Polar residues" evidence="6">
    <location>
        <begin position="215"/>
        <end position="228"/>
    </location>
</feature>
<feature type="region of interest" description="Disordered" evidence="6">
    <location>
        <begin position="394"/>
        <end position="500"/>
    </location>
</feature>
<feature type="transmembrane region" description="Helical" evidence="7">
    <location>
        <begin position="1118"/>
        <end position="1139"/>
    </location>
</feature>
<dbReference type="GO" id="GO:0005886">
    <property type="term" value="C:plasma membrane"/>
    <property type="evidence" value="ECO:0007669"/>
    <property type="project" value="TreeGrafter"/>
</dbReference>
<dbReference type="CDD" id="cd11482">
    <property type="entry name" value="SLC-NCS1sbd_NRT1-like"/>
    <property type="match status" value="1"/>
</dbReference>
<comment type="subcellular location">
    <subcellularLocation>
        <location evidence="1">Membrane</location>
        <topology evidence="1">Multi-pass membrane protein</topology>
    </subcellularLocation>
</comment>
<feature type="compositionally biased region" description="Basic and acidic residues" evidence="6">
    <location>
        <begin position="624"/>
        <end position="640"/>
    </location>
</feature>
<evidence type="ECO:0000256" key="2">
    <source>
        <dbReference type="ARBA" id="ARBA00008974"/>
    </source>
</evidence>
<organism evidence="9 10">
    <name type="scientific">Moniliophthora roreri</name>
    <name type="common">Frosty pod rot fungus</name>
    <name type="synonym">Monilia roreri</name>
    <dbReference type="NCBI Taxonomy" id="221103"/>
    <lineage>
        <taxon>Eukaryota</taxon>
        <taxon>Fungi</taxon>
        <taxon>Dikarya</taxon>
        <taxon>Basidiomycota</taxon>
        <taxon>Agaricomycotina</taxon>
        <taxon>Agaricomycetes</taxon>
        <taxon>Agaricomycetidae</taxon>
        <taxon>Agaricales</taxon>
        <taxon>Marasmiineae</taxon>
        <taxon>Marasmiaceae</taxon>
        <taxon>Moniliophthora</taxon>
    </lineage>
</organism>
<feature type="transmembrane region" description="Helical" evidence="7">
    <location>
        <begin position="255"/>
        <end position="278"/>
    </location>
</feature>
<evidence type="ECO:0000256" key="3">
    <source>
        <dbReference type="ARBA" id="ARBA00022692"/>
    </source>
</evidence>
<feature type="transmembrane region" description="Helical" evidence="7">
    <location>
        <begin position="845"/>
        <end position="865"/>
    </location>
</feature>
<feature type="transmembrane region" description="Helical" evidence="7">
    <location>
        <begin position="745"/>
        <end position="765"/>
    </location>
</feature>
<dbReference type="NCBIfam" id="TIGR00800">
    <property type="entry name" value="ncs1"/>
    <property type="match status" value="1"/>
</dbReference>
<sequence length="1232" mass="132532">MRALSSLLLATFLVSQLVHSFQIDPPSNIQVRTNATASYKRLKGEPQSWNFILRSADPRISDKRLIGVGLSDDYEYADSVAFACVRPGTYWIDVVSTDSSQLLSQVFARSNDIQAIEDSASRTEPPPSLPPPSSPPTTSTSLSSTSKVPDSDVPTPSPTSSTSDISTSSSPTSPVDDGQGDPQSQTVQRLVPSNPSTTTSASTIPSVLTVTLSPTHSVPPMTSLTIDPSSSTSVASTPTSDTSSSGSNERRNDTLLIVGIVIGITLFLALLFGLLWYWNRRRRQGQSQGQVINTMVVTPYDRPASPASDATTAIRPLNAEATETAAGSSNDPEKAREVGYGYSDWDDQAEHRQLVYRPVSTSSSTASGLPSPSIYSMSTLPEYPTISGLPPVYIRPLPDPIQAGDPPSPTTARPTPTPSPPPAPPPSAPPPSAPPPSTSTPSPSTPTTPTAEVPKPPPTTSTSETSTSSPSTFLVNNDHVDSQSQTSQNLVPISPGTPSSVSTIPSALTVIFSSTYSISPTLPSIIDPSARTSGASTPSSSAPGPLGSNTKRNNTPLIVGIVVGAVLFLVILLGLIWYWNRRRQQADTMRVTPFNGRGSPASDASTAIRSLKLNAMEEMAGSSRDTEKAREAVYHDSDRTEQHQLAYNPSSYGASPPPTSYSMTTLPEYPTSAVSPPRILKRLEVPHEKDATFSLTPWINRDIVPLPPSRRTWGPWSFVGFWLVTGVNISNWTTASSLLGLGLNVWQAILTVVIGQVIVGLAVALNGMPGGQWHIGFPVINRYVWGMYGSFFPLLMRIMLSFVWYGCQTWFGGKSVKVVIAAIWPSFLTMRNTLPASAAMETNDLIAVMIFWSLSLPLLVVPPEVYRVPFRYATLSITITAFIILIWALAKEGGGGPLLRDPAGITGVKHVPQGSELAWTVVLGVTTNIGSISSGILNQSDYARFARKPGDQFISQLICVPIMAILTALIGIICTSCAAGFYPDEPLLWEPYNLLIAIQTHGGNGARAATFFAGCAFVVSQWGINISGNAISGGIDLSGLFPKYFNIVRGAFLTAFVGLAINPWQLLNGANTFLTVLSSFSVFLGPATGIMITDYIIIKKQKVRLSHLYDPSSQSIYWYTYGFNLRAIVAWIMGVWPLMPGFIAAVQKTDISVGWKRTYYLAWLLGFLLSSVTYIILCKIWPPKGLGVVDDEDVYGTFEHEHDERARDVAYMNAEGEGENGSVEEDSKFYAV</sequence>
<dbReference type="PANTHER" id="PTHR30618">
    <property type="entry name" value="NCS1 FAMILY PURINE/PYRIMIDINE TRANSPORTER"/>
    <property type="match status" value="1"/>
</dbReference>
<dbReference type="PANTHER" id="PTHR30618:SF15">
    <property type="entry name" value="NICOTINAMIDE RIBOSIDE TRANSPORTER 1-RELATED"/>
    <property type="match status" value="1"/>
</dbReference>
<dbReference type="Gene3D" id="1.10.4160.10">
    <property type="entry name" value="Hydantoin permease"/>
    <property type="match status" value="1"/>
</dbReference>
<feature type="transmembrane region" description="Helical" evidence="7">
    <location>
        <begin position="1044"/>
        <end position="1061"/>
    </location>
</feature>
<keyword evidence="8" id="KW-0732">Signal</keyword>
<dbReference type="GO" id="GO:0015205">
    <property type="term" value="F:nucleobase transmembrane transporter activity"/>
    <property type="evidence" value="ECO:0007669"/>
    <property type="project" value="TreeGrafter"/>
</dbReference>
<dbReference type="InterPro" id="IPR012681">
    <property type="entry name" value="NCS1"/>
</dbReference>
<dbReference type="EMBL" id="LATX01002444">
    <property type="protein sequence ID" value="KTB29194.1"/>
    <property type="molecule type" value="Genomic_DNA"/>
</dbReference>
<feature type="region of interest" description="Disordered" evidence="6">
    <location>
        <begin position="215"/>
        <end position="250"/>
    </location>
</feature>
<dbReference type="InterPro" id="IPR045225">
    <property type="entry name" value="Uracil/uridine/allantoin_perm"/>
</dbReference>
<feature type="transmembrane region" description="Helical" evidence="7">
    <location>
        <begin position="557"/>
        <end position="579"/>
    </location>
</feature>
<evidence type="ECO:0000256" key="8">
    <source>
        <dbReference type="SAM" id="SignalP"/>
    </source>
</evidence>
<evidence type="ECO:0000256" key="1">
    <source>
        <dbReference type="ARBA" id="ARBA00004141"/>
    </source>
</evidence>
<feature type="compositionally biased region" description="Low complexity" evidence="6">
    <location>
        <begin position="460"/>
        <end position="472"/>
    </location>
</feature>
<evidence type="ECO:0000256" key="4">
    <source>
        <dbReference type="ARBA" id="ARBA00022989"/>
    </source>
</evidence>
<name>A0A0W0EYQ2_MONRR</name>
<evidence type="ECO:0000313" key="10">
    <source>
        <dbReference type="Proteomes" id="UP000054988"/>
    </source>
</evidence>
<feature type="compositionally biased region" description="Pro residues" evidence="6">
    <location>
        <begin position="124"/>
        <end position="135"/>
    </location>
</feature>
<feature type="region of interest" description="Disordered" evidence="6">
    <location>
        <begin position="618"/>
        <end position="640"/>
    </location>
</feature>
<dbReference type="Proteomes" id="UP000054988">
    <property type="component" value="Unassembled WGS sequence"/>
</dbReference>
<feature type="transmembrane region" description="Helical" evidence="7">
    <location>
        <begin position="872"/>
        <end position="890"/>
    </location>
</feature>
<evidence type="ECO:0000256" key="6">
    <source>
        <dbReference type="SAM" id="MobiDB-lite"/>
    </source>
</evidence>
<keyword evidence="4 7" id="KW-1133">Transmembrane helix</keyword>
<evidence type="ECO:0008006" key="11">
    <source>
        <dbReference type="Google" id="ProtNLM"/>
    </source>
</evidence>
<reference evidence="9 10" key="1">
    <citation type="submission" date="2015-12" db="EMBL/GenBank/DDBJ databases">
        <title>Draft genome sequence of Moniliophthora roreri, the causal agent of frosty pod rot of cacao.</title>
        <authorList>
            <person name="Aime M.C."/>
            <person name="Diaz-Valderrama J.R."/>
            <person name="Kijpornyongpan T."/>
            <person name="Phillips-Mora W."/>
        </authorList>
    </citation>
    <scope>NUCLEOTIDE SEQUENCE [LARGE SCALE GENOMIC DNA]</scope>
    <source>
        <strain evidence="9 10">MCA 2952</strain>
    </source>
</reference>
<feature type="region of interest" description="Disordered" evidence="6">
    <location>
        <begin position="118"/>
        <end position="202"/>
    </location>
</feature>
<feature type="transmembrane region" description="Helical" evidence="7">
    <location>
        <begin position="1073"/>
        <end position="1097"/>
    </location>
</feature>
<protein>
    <recommendedName>
        <fullName evidence="11">Uracil permease</fullName>
    </recommendedName>
</protein>
<keyword evidence="5 7" id="KW-0472">Membrane</keyword>
<proteinExistence type="inferred from homology"/>
<dbReference type="CDD" id="cd12087">
    <property type="entry name" value="TM_EGFR-like"/>
    <property type="match status" value="1"/>
</dbReference>
<feature type="transmembrane region" description="Helical" evidence="7">
    <location>
        <begin position="957"/>
        <end position="982"/>
    </location>
</feature>
<accession>A0A0W0EYQ2</accession>
<feature type="compositionally biased region" description="Pro residues" evidence="6">
    <location>
        <begin position="415"/>
        <end position="446"/>
    </location>
</feature>
<comment type="similarity">
    <text evidence="2">Belongs to the purine-cytosine permease (2.A.39) family.</text>
</comment>
<comment type="caution">
    <text evidence="9">The sequence shown here is derived from an EMBL/GenBank/DDBJ whole genome shotgun (WGS) entry which is preliminary data.</text>
</comment>
<keyword evidence="3 7" id="KW-0812">Transmembrane</keyword>
<feature type="compositionally biased region" description="Polar residues" evidence="6">
    <location>
        <begin position="482"/>
        <end position="500"/>
    </location>
</feature>